<reference evidence="13 14" key="1">
    <citation type="submission" date="2010-12" db="EMBL/GenBank/DDBJ databases">
        <title>Complete sequence of Ethanoligenens harbinense YUAN-3.</title>
        <authorList>
            <person name="Lucas S."/>
            <person name="Copeland A."/>
            <person name="Lapidus A."/>
            <person name="Cheng J.-F."/>
            <person name="Bruce D."/>
            <person name="Goodwin L."/>
            <person name="Pitluck S."/>
            <person name="Chertkov O."/>
            <person name="Misra M."/>
            <person name="Detter J.C."/>
            <person name="Han C."/>
            <person name="Tapia R."/>
            <person name="Land M."/>
            <person name="Hauser L."/>
            <person name="Jeffries C."/>
            <person name="Kyrpides N."/>
            <person name="Ivanova N."/>
            <person name="Mikhailova N."/>
            <person name="Wang A."/>
            <person name="Mouttaki H."/>
            <person name="He Z."/>
            <person name="Zhou J."/>
            <person name="Hemme C.L."/>
            <person name="Woyke T."/>
        </authorList>
    </citation>
    <scope>NUCLEOTIDE SEQUENCE [LARGE SCALE GENOMIC DNA]</scope>
    <source>
        <strain evidence="14">DSM 18485 / JCM 12961 / CGMCC 1.5033 / YUAN-3</strain>
    </source>
</reference>
<dbReference type="eggNOG" id="COG1536">
    <property type="taxonomic scope" value="Bacteria"/>
</dbReference>
<keyword evidence="9" id="KW-0975">Bacterial flagellum</keyword>
<keyword evidence="13" id="KW-0966">Cell projection</keyword>
<keyword evidence="5" id="KW-1003">Cell membrane</keyword>
<dbReference type="PIRSF" id="PIRSF003161">
    <property type="entry name" value="FliG"/>
    <property type="match status" value="1"/>
</dbReference>
<evidence type="ECO:0000313" key="14">
    <source>
        <dbReference type="Proteomes" id="UP000001551"/>
    </source>
</evidence>
<dbReference type="SUPFAM" id="SSF48029">
    <property type="entry name" value="FliG"/>
    <property type="match status" value="2"/>
</dbReference>
<keyword evidence="14" id="KW-1185">Reference proteome</keyword>
<dbReference type="GO" id="GO:0009425">
    <property type="term" value="C:bacterial-type flagellum basal body"/>
    <property type="evidence" value="ECO:0007669"/>
    <property type="project" value="UniProtKB-SubCell"/>
</dbReference>
<feature type="domain" description="Flagellar motor switch protein FliG middle" evidence="11">
    <location>
        <begin position="127"/>
        <end position="201"/>
    </location>
</feature>
<dbReference type="GO" id="GO:0071973">
    <property type="term" value="P:bacterial-type flagellum-dependent cell motility"/>
    <property type="evidence" value="ECO:0007669"/>
    <property type="project" value="InterPro"/>
</dbReference>
<keyword evidence="13" id="KW-0282">Flagellum</keyword>
<evidence type="ECO:0000256" key="6">
    <source>
        <dbReference type="ARBA" id="ARBA00022500"/>
    </source>
</evidence>
<keyword evidence="7" id="KW-0283">Flagellar rotation</keyword>
<dbReference type="NCBIfam" id="TIGR00207">
    <property type="entry name" value="fliG"/>
    <property type="match status" value="1"/>
</dbReference>
<dbReference type="GO" id="GO:0003774">
    <property type="term" value="F:cytoskeletal motor activity"/>
    <property type="evidence" value="ECO:0007669"/>
    <property type="project" value="InterPro"/>
</dbReference>
<gene>
    <name evidence="13" type="ordered locus">Ethha_2578</name>
</gene>
<dbReference type="GO" id="GO:0006935">
    <property type="term" value="P:chemotaxis"/>
    <property type="evidence" value="ECO:0007669"/>
    <property type="project" value="UniProtKB-KW"/>
</dbReference>
<dbReference type="GO" id="GO:0005886">
    <property type="term" value="C:plasma membrane"/>
    <property type="evidence" value="ECO:0007669"/>
    <property type="project" value="UniProtKB-SubCell"/>
</dbReference>
<organism evidence="13 14">
    <name type="scientific">Ethanoligenens harbinense (strain DSM 18485 / JCM 12961 / CGMCC 1.5033 / YUAN-3)</name>
    <dbReference type="NCBI Taxonomy" id="663278"/>
    <lineage>
        <taxon>Bacteria</taxon>
        <taxon>Bacillati</taxon>
        <taxon>Bacillota</taxon>
        <taxon>Clostridia</taxon>
        <taxon>Eubacteriales</taxon>
        <taxon>Oscillospiraceae</taxon>
        <taxon>Ethanoligenens</taxon>
    </lineage>
</organism>
<evidence type="ECO:0000256" key="3">
    <source>
        <dbReference type="ARBA" id="ARBA00010299"/>
    </source>
</evidence>
<evidence type="ECO:0000256" key="8">
    <source>
        <dbReference type="ARBA" id="ARBA00023136"/>
    </source>
</evidence>
<accession>E6U6K1</accession>
<evidence type="ECO:0000313" key="13">
    <source>
        <dbReference type="EMBL" id="ADU28071.1"/>
    </source>
</evidence>
<dbReference type="AlphaFoldDB" id="E6U6K1"/>
<feature type="domain" description="Flagellar motor switch protein FliG C-terminal" evidence="10">
    <location>
        <begin position="230"/>
        <end position="336"/>
    </location>
</feature>
<keyword evidence="13" id="KW-0969">Cilium</keyword>
<protein>
    <recommendedName>
        <fullName evidence="4">Flagellar motor switch protein FliG</fullName>
    </recommendedName>
</protein>
<dbReference type="Pfam" id="PF01706">
    <property type="entry name" value="FliG_C"/>
    <property type="match status" value="1"/>
</dbReference>
<comment type="subcellular location">
    <subcellularLocation>
        <location evidence="1">Bacterial flagellum basal body</location>
    </subcellularLocation>
    <subcellularLocation>
        <location evidence="2">Cell membrane</location>
        <topology evidence="2">Peripheral membrane protein</topology>
        <orientation evidence="2">Cytoplasmic side</orientation>
    </subcellularLocation>
</comment>
<dbReference type="PRINTS" id="PR00954">
    <property type="entry name" value="FLGMOTORFLIG"/>
</dbReference>
<dbReference type="Gene3D" id="1.10.220.30">
    <property type="match status" value="3"/>
</dbReference>
<dbReference type="PANTHER" id="PTHR30534">
    <property type="entry name" value="FLAGELLAR MOTOR SWITCH PROTEIN FLIG"/>
    <property type="match status" value="1"/>
</dbReference>
<comment type="similarity">
    <text evidence="3">Belongs to the FliG family.</text>
</comment>
<feature type="domain" description="Flagellar motor switch protein FliG N-terminal" evidence="12">
    <location>
        <begin position="16"/>
        <end position="117"/>
    </location>
</feature>
<evidence type="ECO:0000256" key="5">
    <source>
        <dbReference type="ARBA" id="ARBA00022475"/>
    </source>
</evidence>
<proteinExistence type="inferred from homology"/>
<dbReference type="HOGENOM" id="CLU_047835_1_1_9"/>
<name>E6U6K1_ETHHY</name>
<evidence type="ECO:0000259" key="12">
    <source>
        <dbReference type="Pfam" id="PF14842"/>
    </source>
</evidence>
<dbReference type="InterPro" id="IPR000090">
    <property type="entry name" value="Flg_Motor_Flig"/>
</dbReference>
<dbReference type="KEGG" id="eha:Ethha_2578"/>
<evidence type="ECO:0000256" key="4">
    <source>
        <dbReference type="ARBA" id="ARBA00021870"/>
    </source>
</evidence>
<evidence type="ECO:0000256" key="9">
    <source>
        <dbReference type="ARBA" id="ARBA00023143"/>
    </source>
</evidence>
<dbReference type="InterPro" id="IPR011002">
    <property type="entry name" value="FliG_a-hlx"/>
</dbReference>
<dbReference type="EMBL" id="CP002400">
    <property type="protein sequence ID" value="ADU28071.1"/>
    <property type="molecule type" value="Genomic_DNA"/>
</dbReference>
<evidence type="ECO:0000259" key="10">
    <source>
        <dbReference type="Pfam" id="PF01706"/>
    </source>
</evidence>
<sequence length="346" mass="38851">MHVGVKGLANAAAGSQLNNKTKAAMVIISLGPERAARLYQYLKDDEVETLTVEVASIQQVDSGKLDAALSEFYELCLAQKYISDGGIGYAKQVLEKAYGSAKAMQLINRITDSLHAHSFEFLKKADPKHLLSFIQYEHPQTIALILLYTTPEQAAAILAELPREKQTDVARRIAMMDRTSPEIVKEVENLLETKLSNVVNSNFTEIGGVKSIAEILIRADRATEKYILDEFNKTDPELTEEVKRRLFVFEDIIYLDSRGIQRFLREVNTKDLVVALKGANKDVADLIFQNMTKRMQDTIKEEIQFLGPVRLSEVEEAQQKIVQAIRRLEEANEIVIGRGGKDDILV</sequence>
<dbReference type="STRING" id="663278.Ethha_2578"/>
<dbReference type="Pfam" id="PF14841">
    <property type="entry name" value="FliG_M"/>
    <property type="match status" value="1"/>
</dbReference>
<dbReference type="InterPro" id="IPR028263">
    <property type="entry name" value="FliG_N"/>
</dbReference>
<evidence type="ECO:0000256" key="1">
    <source>
        <dbReference type="ARBA" id="ARBA00004117"/>
    </source>
</evidence>
<dbReference type="InterPro" id="IPR032779">
    <property type="entry name" value="FliG_M"/>
</dbReference>
<evidence type="ECO:0000256" key="7">
    <source>
        <dbReference type="ARBA" id="ARBA00022779"/>
    </source>
</evidence>
<evidence type="ECO:0000259" key="11">
    <source>
        <dbReference type="Pfam" id="PF14841"/>
    </source>
</evidence>
<dbReference type="InterPro" id="IPR023087">
    <property type="entry name" value="Flg_Motor_Flig_C"/>
</dbReference>
<dbReference type="Pfam" id="PF14842">
    <property type="entry name" value="FliG_N"/>
    <property type="match status" value="1"/>
</dbReference>
<evidence type="ECO:0000256" key="2">
    <source>
        <dbReference type="ARBA" id="ARBA00004413"/>
    </source>
</evidence>
<keyword evidence="8" id="KW-0472">Membrane</keyword>
<dbReference type="Proteomes" id="UP000001551">
    <property type="component" value="Chromosome"/>
</dbReference>
<keyword evidence="6" id="KW-0145">Chemotaxis</keyword>
<dbReference type="PANTHER" id="PTHR30534:SF0">
    <property type="entry name" value="FLAGELLAR MOTOR SWITCH PROTEIN FLIG"/>
    <property type="match status" value="1"/>
</dbReference>